<name>A0A1X6N9G4_9APHY</name>
<dbReference type="OrthoDB" id="3046524at2759"/>
<proteinExistence type="predicted"/>
<dbReference type="AlphaFoldDB" id="A0A1X6N9G4"/>
<keyword evidence="2" id="KW-1185">Reference proteome</keyword>
<evidence type="ECO:0000313" key="1">
    <source>
        <dbReference type="EMBL" id="OSX65285.1"/>
    </source>
</evidence>
<dbReference type="GeneID" id="36329425"/>
<reference evidence="1 2" key="1">
    <citation type="submission" date="2017-04" db="EMBL/GenBank/DDBJ databases">
        <title>Genome Sequence of the Model Brown-Rot Fungus Postia placenta SB12.</title>
        <authorList>
            <consortium name="DOE Joint Genome Institute"/>
            <person name="Gaskell J."/>
            <person name="Kersten P."/>
            <person name="Larrondo L.F."/>
            <person name="Canessa P."/>
            <person name="Martinez D."/>
            <person name="Hibbett D."/>
            <person name="Schmoll M."/>
            <person name="Kubicek C.P."/>
            <person name="Martinez A.T."/>
            <person name="Yadav J."/>
            <person name="Master E."/>
            <person name="Magnuson J.K."/>
            <person name="James T."/>
            <person name="Yaver D."/>
            <person name="Berka R."/>
            <person name="Labutti K."/>
            <person name="Lipzen A."/>
            <person name="Aerts A."/>
            <person name="Barry K."/>
            <person name="Henrissat B."/>
            <person name="Blanchette R."/>
            <person name="Grigoriev I."/>
            <person name="Cullen D."/>
        </authorList>
    </citation>
    <scope>NUCLEOTIDE SEQUENCE [LARGE SCALE GENOMIC DNA]</scope>
    <source>
        <strain evidence="1 2">MAD-698-R-SB12</strain>
    </source>
</reference>
<dbReference type="RefSeq" id="XP_024342079.1">
    <property type="nucleotide sequence ID" value="XM_024484476.1"/>
</dbReference>
<organism evidence="1 2">
    <name type="scientific">Postia placenta MAD-698-R-SB12</name>
    <dbReference type="NCBI Taxonomy" id="670580"/>
    <lineage>
        <taxon>Eukaryota</taxon>
        <taxon>Fungi</taxon>
        <taxon>Dikarya</taxon>
        <taxon>Basidiomycota</taxon>
        <taxon>Agaricomycotina</taxon>
        <taxon>Agaricomycetes</taxon>
        <taxon>Polyporales</taxon>
        <taxon>Adustoporiaceae</taxon>
        <taxon>Rhodonia</taxon>
    </lineage>
</organism>
<protein>
    <submittedName>
        <fullName evidence="1">Uncharacterized protein</fullName>
    </submittedName>
</protein>
<accession>A0A1X6N9G4</accession>
<dbReference type="EMBL" id="KZ110593">
    <property type="protein sequence ID" value="OSX65285.1"/>
    <property type="molecule type" value="Genomic_DNA"/>
</dbReference>
<gene>
    <name evidence="1" type="ORF">POSPLADRAFT_1134436</name>
</gene>
<dbReference type="Proteomes" id="UP000194127">
    <property type="component" value="Unassembled WGS sequence"/>
</dbReference>
<sequence>VVDFGNIPFTLLRLQEQIIVLKAAQNLARDLFMLLLIGGEDEYIIMEDLVHHGLEGRRGVGEAEEHHQGFVQPPVSYEGGLPFVTGFDPDIVIAPPDIKLRKERGTVELIHHLGDQRQGVAIFDGDRV</sequence>
<feature type="non-terminal residue" evidence="1">
    <location>
        <position position="1"/>
    </location>
</feature>
<evidence type="ECO:0000313" key="2">
    <source>
        <dbReference type="Proteomes" id="UP000194127"/>
    </source>
</evidence>